<proteinExistence type="predicted"/>
<organism evidence="1">
    <name type="scientific">uncultured Caudovirales phage</name>
    <dbReference type="NCBI Taxonomy" id="2100421"/>
    <lineage>
        <taxon>Viruses</taxon>
        <taxon>Duplodnaviria</taxon>
        <taxon>Heunggongvirae</taxon>
        <taxon>Uroviricota</taxon>
        <taxon>Caudoviricetes</taxon>
        <taxon>Peduoviridae</taxon>
        <taxon>Maltschvirus</taxon>
        <taxon>Maltschvirus maltsch</taxon>
    </lineage>
</organism>
<evidence type="ECO:0000313" key="1">
    <source>
        <dbReference type="EMBL" id="CAB5212617.1"/>
    </source>
</evidence>
<reference evidence="1" key="1">
    <citation type="submission" date="2020-05" db="EMBL/GenBank/DDBJ databases">
        <authorList>
            <person name="Chiriac C."/>
            <person name="Salcher M."/>
            <person name="Ghai R."/>
            <person name="Kavagutti S V."/>
        </authorList>
    </citation>
    <scope>NUCLEOTIDE SEQUENCE</scope>
</reference>
<accession>A0A6J7WML8</accession>
<dbReference type="InterPro" id="IPR020109">
    <property type="entry name" value="Holin_r1t"/>
</dbReference>
<dbReference type="Pfam" id="PF16945">
    <property type="entry name" value="Phage_r1t_holin"/>
    <property type="match status" value="1"/>
</dbReference>
<gene>
    <name evidence="1" type="ORF">UFOVP196_36</name>
</gene>
<protein>
    <submittedName>
        <fullName evidence="1">Holin, r1t-type</fullName>
    </submittedName>
</protein>
<dbReference type="EMBL" id="LR798235">
    <property type="protein sequence ID" value="CAB5212617.1"/>
    <property type="molecule type" value="Genomic_DNA"/>
</dbReference>
<sequence length="86" mass="8622">MFTATFWKSAAERAIKTVAQALIAVIAATTFDWFSADWRAIAGTAATAGVLSLLSSIASAGIGDKGTPSIVAGPANATIPPGSEVI</sequence>
<name>A0A6J7WML8_9CAUD</name>